<dbReference type="PANTHER" id="PTHR30222:SF12">
    <property type="entry name" value="NORSPERMIDINE SENSOR"/>
    <property type="match status" value="1"/>
</dbReference>
<dbReference type="PANTHER" id="PTHR30222">
    <property type="entry name" value="SPERMIDINE/PUTRESCINE-BINDING PERIPLASMIC PROTEIN"/>
    <property type="match status" value="1"/>
</dbReference>
<sequence>MIRHRAVALLLAALLAVAGGPAGAAGNELRVLARAGALSPALLARFEQQNGVRVRLVEVSEPAEIPRRLDHPAAGYDVALLLDHQAAELIGRGRLERVWADRLAGFWNVEDPWRSRPFDPRNEYTVPHQWGTTGLAVDSSVHPGDHDSLALLFSPPPDLVGRIALLDDPVMVQLALLAAGEPHCAADPRRLQQVENRLAPLLARARLVRADRIQAALRDHSLALVVAWSGDVMRARRSRPGLAFAYPREGNPVWSEVAAVPRDPPNRAGALKFLTFLLRPDNAALESEGNGFATVIRGAEGFLRPEVLAAPELVAPWPAKVVFQVPCEAEAQRRQEAAWVRLRSQVRGRRPPPPDG</sequence>
<dbReference type="PRINTS" id="PR00909">
    <property type="entry name" value="SPERMDNBNDNG"/>
</dbReference>
<evidence type="ECO:0000313" key="6">
    <source>
        <dbReference type="EMBL" id="MFD2234370.1"/>
    </source>
</evidence>
<name>A0ABW5CE50_9PROT</name>
<feature type="signal peptide" evidence="5">
    <location>
        <begin position="1"/>
        <end position="24"/>
    </location>
</feature>
<gene>
    <name evidence="6" type="ORF">ACFSNB_11195</name>
</gene>
<evidence type="ECO:0000256" key="5">
    <source>
        <dbReference type="SAM" id="SignalP"/>
    </source>
</evidence>
<keyword evidence="4" id="KW-0574">Periplasm</keyword>
<keyword evidence="7" id="KW-1185">Reference proteome</keyword>
<proteinExistence type="predicted"/>
<comment type="subcellular location">
    <subcellularLocation>
        <location evidence="1">Periplasm</location>
    </subcellularLocation>
</comment>
<dbReference type="InterPro" id="IPR001188">
    <property type="entry name" value="Sperm_putr-bd"/>
</dbReference>
<evidence type="ECO:0000256" key="4">
    <source>
        <dbReference type="ARBA" id="ARBA00022764"/>
    </source>
</evidence>
<organism evidence="6 7">
    <name type="scientific">Phaeospirillum tilakii</name>
    <dbReference type="NCBI Taxonomy" id="741673"/>
    <lineage>
        <taxon>Bacteria</taxon>
        <taxon>Pseudomonadati</taxon>
        <taxon>Pseudomonadota</taxon>
        <taxon>Alphaproteobacteria</taxon>
        <taxon>Rhodospirillales</taxon>
        <taxon>Rhodospirillaceae</taxon>
        <taxon>Phaeospirillum</taxon>
    </lineage>
</organism>
<keyword evidence="3 5" id="KW-0732">Signal</keyword>
<dbReference type="EMBL" id="JBHUIY010000020">
    <property type="protein sequence ID" value="MFD2234370.1"/>
    <property type="molecule type" value="Genomic_DNA"/>
</dbReference>
<evidence type="ECO:0000256" key="1">
    <source>
        <dbReference type="ARBA" id="ARBA00004418"/>
    </source>
</evidence>
<dbReference type="SUPFAM" id="SSF53850">
    <property type="entry name" value="Periplasmic binding protein-like II"/>
    <property type="match status" value="1"/>
</dbReference>
<dbReference type="Gene3D" id="3.40.190.10">
    <property type="entry name" value="Periplasmic binding protein-like II"/>
    <property type="match status" value="2"/>
</dbReference>
<dbReference type="Pfam" id="PF13416">
    <property type="entry name" value="SBP_bac_8"/>
    <property type="match status" value="1"/>
</dbReference>
<keyword evidence="2" id="KW-0813">Transport</keyword>
<reference evidence="7" key="1">
    <citation type="journal article" date="2019" name="Int. J. Syst. Evol. Microbiol.">
        <title>The Global Catalogue of Microorganisms (GCM) 10K type strain sequencing project: providing services to taxonomists for standard genome sequencing and annotation.</title>
        <authorList>
            <consortium name="The Broad Institute Genomics Platform"/>
            <consortium name="The Broad Institute Genome Sequencing Center for Infectious Disease"/>
            <person name="Wu L."/>
            <person name="Ma J."/>
        </authorList>
    </citation>
    <scope>NUCLEOTIDE SEQUENCE [LARGE SCALE GENOMIC DNA]</scope>
    <source>
        <strain evidence="7">KCTC 15012</strain>
    </source>
</reference>
<comment type="caution">
    <text evidence="6">The sequence shown here is derived from an EMBL/GenBank/DDBJ whole genome shotgun (WGS) entry which is preliminary data.</text>
</comment>
<dbReference type="InterPro" id="IPR006059">
    <property type="entry name" value="SBP"/>
</dbReference>
<feature type="chain" id="PRO_5047266432" evidence="5">
    <location>
        <begin position="25"/>
        <end position="356"/>
    </location>
</feature>
<protein>
    <submittedName>
        <fullName evidence="6">Extracellular solute-binding protein</fullName>
    </submittedName>
</protein>
<evidence type="ECO:0000256" key="3">
    <source>
        <dbReference type="ARBA" id="ARBA00022729"/>
    </source>
</evidence>
<dbReference type="RefSeq" id="WP_377316519.1">
    <property type="nucleotide sequence ID" value="NZ_JBHUIY010000020.1"/>
</dbReference>
<evidence type="ECO:0000256" key="2">
    <source>
        <dbReference type="ARBA" id="ARBA00022448"/>
    </source>
</evidence>
<accession>A0ABW5CE50</accession>
<dbReference type="Proteomes" id="UP001597296">
    <property type="component" value="Unassembled WGS sequence"/>
</dbReference>
<evidence type="ECO:0000313" key="7">
    <source>
        <dbReference type="Proteomes" id="UP001597296"/>
    </source>
</evidence>